<evidence type="ECO:0000313" key="1">
    <source>
        <dbReference type="EMBL" id="KAH9628431.1"/>
    </source>
</evidence>
<protein>
    <submittedName>
        <fullName evidence="1">Uncharacterized protein</fullName>
    </submittedName>
</protein>
<dbReference type="EMBL" id="JACEFF010000914">
    <property type="protein sequence ID" value="KAH9628431.1"/>
    <property type="molecule type" value="Genomic_DNA"/>
</dbReference>
<organism evidence="1 2">
    <name type="scientific">Spodoptera exigua</name>
    <name type="common">Beet armyworm</name>
    <name type="synonym">Noctua fulgens</name>
    <dbReference type="NCBI Taxonomy" id="7107"/>
    <lineage>
        <taxon>Eukaryota</taxon>
        <taxon>Metazoa</taxon>
        <taxon>Ecdysozoa</taxon>
        <taxon>Arthropoda</taxon>
        <taxon>Hexapoda</taxon>
        <taxon>Insecta</taxon>
        <taxon>Pterygota</taxon>
        <taxon>Neoptera</taxon>
        <taxon>Endopterygota</taxon>
        <taxon>Lepidoptera</taxon>
        <taxon>Glossata</taxon>
        <taxon>Ditrysia</taxon>
        <taxon>Noctuoidea</taxon>
        <taxon>Noctuidae</taxon>
        <taxon>Amphipyrinae</taxon>
        <taxon>Spodoptera</taxon>
    </lineage>
</organism>
<gene>
    <name evidence="1" type="ORF">HF086_015961</name>
</gene>
<reference evidence="1" key="1">
    <citation type="journal article" date="2021" name="G3 (Bethesda)">
        <title>Genome and transcriptome analysis of the beet armyworm Spodoptera exigua reveals targets for pest control. .</title>
        <authorList>
            <person name="Simon S."/>
            <person name="Breeschoten T."/>
            <person name="Jansen H.J."/>
            <person name="Dirks R.P."/>
            <person name="Schranz M.E."/>
            <person name="Ros V.I.D."/>
        </authorList>
    </citation>
    <scope>NUCLEOTIDE SEQUENCE</scope>
    <source>
        <strain evidence="1">TB_SE_WUR_2020</strain>
    </source>
</reference>
<accession>A0A922M1V1</accession>
<name>A0A922M1V1_SPOEX</name>
<evidence type="ECO:0000313" key="2">
    <source>
        <dbReference type="Proteomes" id="UP000814243"/>
    </source>
</evidence>
<dbReference type="AlphaFoldDB" id="A0A922M1V1"/>
<comment type="caution">
    <text evidence="1">The sequence shown here is derived from an EMBL/GenBank/DDBJ whole genome shotgun (WGS) entry which is preliminary data.</text>
</comment>
<dbReference type="Proteomes" id="UP000814243">
    <property type="component" value="Unassembled WGS sequence"/>
</dbReference>
<sequence>MNIKISGALRRLYTACFRGNQFSHKKWRTPVPQIQNYPKPNTIKLATVQITPTLKLLSFRVSRNYLYLSFARPGTDLLEFNELCSNEG</sequence>
<proteinExistence type="predicted"/>